<evidence type="ECO:0000313" key="4">
    <source>
        <dbReference type="Proteomes" id="UP000215914"/>
    </source>
</evidence>
<feature type="signal peptide" evidence="2">
    <location>
        <begin position="1"/>
        <end position="16"/>
    </location>
</feature>
<organism evidence="3 4">
    <name type="scientific">Helianthus annuus</name>
    <name type="common">Common sunflower</name>
    <dbReference type="NCBI Taxonomy" id="4232"/>
    <lineage>
        <taxon>Eukaryota</taxon>
        <taxon>Viridiplantae</taxon>
        <taxon>Streptophyta</taxon>
        <taxon>Embryophyta</taxon>
        <taxon>Tracheophyta</taxon>
        <taxon>Spermatophyta</taxon>
        <taxon>Magnoliopsida</taxon>
        <taxon>eudicotyledons</taxon>
        <taxon>Gunneridae</taxon>
        <taxon>Pentapetalae</taxon>
        <taxon>asterids</taxon>
        <taxon>campanulids</taxon>
        <taxon>Asterales</taxon>
        <taxon>Asteraceae</taxon>
        <taxon>Asteroideae</taxon>
        <taxon>Heliantheae alliance</taxon>
        <taxon>Heliantheae</taxon>
        <taxon>Helianthus</taxon>
    </lineage>
</organism>
<accession>A0A9K3P411</accession>
<dbReference type="AlphaFoldDB" id="A0A9K3P411"/>
<proteinExistence type="predicted"/>
<keyword evidence="2" id="KW-0732">Signal</keyword>
<gene>
    <name evidence="3" type="ORF">HanXRQr2_Chr01g0028841</name>
</gene>
<reference evidence="3" key="2">
    <citation type="submission" date="2020-06" db="EMBL/GenBank/DDBJ databases">
        <title>Helianthus annuus Genome sequencing and assembly Release 2.</title>
        <authorList>
            <person name="Gouzy J."/>
            <person name="Langlade N."/>
            <person name="Munos S."/>
        </authorList>
    </citation>
    <scope>NUCLEOTIDE SEQUENCE</scope>
    <source>
        <tissue evidence="3">Leaves</tissue>
    </source>
</reference>
<evidence type="ECO:0000256" key="1">
    <source>
        <dbReference type="SAM" id="MobiDB-lite"/>
    </source>
</evidence>
<sequence length="70" mass="8424">MIIFIWLCSCYLNSESIIFHYFPDSYIYVPLCRRTRCSKLNNQHHSQDSSRKACKNHEHTRSPFPFNHFG</sequence>
<evidence type="ECO:0000313" key="3">
    <source>
        <dbReference type="EMBL" id="KAF5822635.1"/>
    </source>
</evidence>
<keyword evidence="4" id="KW-1185">Reference proteome</keyword>
<comment type="caution">
    <text evidence="3">The sequence shown here is derived from an EMBL/GenBank/DDBJ whole genome shotgun (WGS) entry which is preliminary data.</text>
</comment>
<dbReference type="Gramene" id="mRNA:HanXRQr2_Chr01g0028841">
    <property type="protein sequence ID" value="CDS:HanXRQr2_Chr01g0028841.1"/>
    <property type="gene ID" value="HanXRQr2_Chr01g0028841"/>
</dbReference>
<feature type="compositionally biased region" description="Basic and acidic residues" evidence="1">
    <location>
        <begin position="45"/>
        <end position="61"/>
    </location>
</feature>
<evidence type="ECO:0008006" key="5">
    <source>
        <dbReference type="Google" id="ProtNLM"/>
    </source>
</evidence>
<reference evidence="3" key="1">
    <citation type="journal article" date="2017" name="Nature">
        <title>The sunflower genome provides insights into oil metabolism, flowering and Asterid evolution.</title>
        <authorList>
            <person name="Badouin H."/>
            <person name="Gouzy J."/>
            <person name="Grassa C.J."/>
            <person name="Murat F."/>
            <person name="Staton S.E."/>
            <person name="Cottret L."/>
            <person name="Lelandais-Briere C."/>
            <person name="Owens G.L."/>
            <person name="Carrere S."/>
            <person name="Mayjonade B."/>
            <person name="Legrand L."/>
            <person name="Gill N."/>
            <person name="Kane N.C."/>
            <person name="Bowers J.E."/>
            <person name="Hubner S."/>
            <person name="Bellec A."/>
            <person name="Berard A."/>
            <person name="Berges H."/>
            <person name="Blanchet N."/>
            <person name="Boniface M.C."/>
            <person name="Brunel D."/>
            <person name="Catrice O."/>
            <person name="Chaidir N."/>
            <person name="Claudel C."/>
            <person name="Donnadieu C."/>
            <person name="Faraut T."/>
            <person name="Fievet G."/>
            <person name="Helmstetter N."/>
            <person name="King M."/>
            <person name="Knapp S.J."/>
            <person name="Lai Z."/>
            <person name="Le Paslier M.C."/>
            <person name="Lippi Y."/>
            <person name="Lorenzon L."/>
            <person name="Mandel J.R."/>
            <person name="Marage G."/>
            <person name="Marchand G."/>
            <person name="Marquand E."/>
            <person name="Bret-Mestries E."/>
            <person name="Morien E."/>
            <person name="Nambeesan S."/>
            <person name="Nguyen T."/>
            <person name="Pegot-Espagnet P."/>
            <person name="Pouilly N."/>
            <person name="Raftis F."/>
            <person name="Sallet E."/>
            <person name="Schiex T."/>
            <person name="Thomas J."/>
            <person name="Vandecasteele C."/>
            <person name="Vares D."/>
            <person name="Vear F."/>
            <person name="Vautrin S."/>
            <person name="Crespi M."/>
            <person name="Mangin B."/>
            <person name="Burke J.M."/>
            <person name="Salse J."/>
            <person name="Munos S."/>
            <person name="Vincourt P."/>
            <person name="Rieseberg L.H."/>
            <person name="Langlade N.B."/>
        </authorList>
    </citation>
    <scope>NUCLEOTIDE SEQUENCE</scope>
    <source>
        <tissue evidence="3">Leaves</tissue>
    </source>
</reference>
<dbReference type="EMBL" id="MNCJ02000316">
    <property type="protein sequence ID" value="KAF5822635.1"/>
    <property type="molecule type" value="Genomic_DNA"/>
</dbReference>
<feature type="region of interest" description="Disordered" evidence="1">
    <location>
        <begin position="41"/>
        <end position="70"/>
    </location>
</feature>
<name>A0A9K3P411_HELAN</name>
<evidence type="ECO:0000256" key="2">
    <source>
        <dbReference type="SAM" id="SignalP"/>
    </source>
</evidence>
<dbReference type="Proteomes" id="UP000215914">
    <property type="component" value="Unassembled WGS sequence"/>
</dbReference>
<protein>
    <recommendedName>
        <fullName evidence="5">Secreted protein</fullName>
    </recommendedName>
</protein>
<feature type="chain" id="PRO_5039955553" description="Secreted protein" evidence="2">
    <location>
        <begin position="17"/>
        <end position="70"/>
    </location>
</feature>